<organism evidence="1 2">
    <name type="scientific">Nesidiocoris tenuis</name>
    <dbReference type="NCBI Taxonomy" id="355587"/>
    <lineage>
        <taxon>Eukaryota</taxon>
        <taxon>Metazoa</taxon>
        <taxon>Ecdysozoa</taxon>
        <taxon>Arthropoda</taxon>
        <taxon>Hexapoda</taxon>
        <taxon>Insecta</taxon>
        <taxon>Pterygota</taxon>
        <taxon>Neoptera</taxon>
        <taxon>Paraneoptera</taxon>
        <taxon>Hemiptera</taxon>
        <taxon>Heteroptera</taxon>
        <taxon>Panheteroptera</taxon>
        <taxon>Cimicomorpha</taxon>
        <taxon>Miridae</taxon>
        <taxon>Dicyphina</taxon>
        <taxon>Nesidiocoris</taxon>
    </lineage>
</organism>
<sequence length="81" mass="9459">MEVKRIVRTFFHGQSKYWIYKVFRHCGDKSDRQFGGFHRGCPGRSFIISSPNCDNKRMRTGPGNWLLYNSDGETLLQRMAA</sequence>
<keyword evidence="2" id="KW-1185">Reference proteome</keyword>
<evidence type="ECO:0000313" key="2">
    <source>
        <dbReference type="Proteomes" id="UP000479000"/>
    </source>
</evidence>
<dbReference type="EMBL" id="CADCXU010031267">
    <property type="protein sequence ID" value="CAB0017353.1"/>
    <property type="molecule type" value="Genomic_DNA"/>
</dbReference>
<proteinExistence type="predicted"/>
<gene>
    <name evidence="1" type="ORF">NTEN_LOCUS21371</name>
</gene>
<reference evidence="1 2" key="1">
    <citation type="submission" date="2020-02" db="EMBL/GenBank/DDBJ databases">
        <authorList>
            <person name="Ferguson B K."/>
        </authorList>
    </citation>
    <scope>NUCLEOTIDE SEQUENCE [LARGE SCALE GENOMIC DNA]</scope>
</reference>
<dbReference type="AlphaFoldDB" id="A0A6H5HH25"/>
<evidence type="ECO:0000313" key="1">
    <source>
        <dbReference type="EMBL" id="CAB0017353.1"/>
    </source>
</evidence>
<name>A0A6H5HH25_9HEMI</name>
<accession>A0A6H5HH25</accession>
<feature type="non-terminal residue" evidence="1">
    <location>
        <position position="81"/>
    </location>
</feature>
<dbReference type="Proteomes" id="UP000479000">
    <property type="component" value="Unassembled WGS sequence"/>
</dbReference>
<protein>
    <submittedName>
        <fullName evidence="1">Uncharacterized protein</fullName>
    </submittedName>
</protein>